<comment type="caution">
    <text evidence="7">The sequence shown here is derived from an EMBL/GenBank/DDBJ whole genome shotgun (WGS) entry which is preliminary data.</text>
</comment>
<feature type="region of interest" description="Disordered" evidence="6">
    <location>
        <begin position="1"/>
        <end position="69"/>
    </location>
</feature>
<dbReference type="EMBL" id="JACTNZ010000008">
    <property type="protein sequence ID" value="KAG5537352.1"/>
    <property type="molecule type" value="Genomic_DNA"/>
</dbReference>
<sequence>MELHTASTTSPPPVKAENHSTPPPHPPPSMTSTPPKQHPQDLPIATNPPPETSQNHQQQHPPRLTDKVSELRSLSASLTSFLRRYDELQAHLDFIRSKLPEPNLNTPASPVTEALAPAAAQLPNSQSCLTEIESPCVSMPSRGLSNCIASRPEALASAAAEVPNSVSTVDKNTQPCPSEIESLCVSTPSRGLSNCIVSHTETLASPAAEVPNSVTAVDDTRPWLSEIQSLCVSMSSRGLYNYIVSHVLEVAKLRQEGPGLLGLAPNPVKLVLECLRHGKDSTRVEERKASVLVLEFLLLMGGNCGEIEAKLKEEAEAVAVEWRNRVFKEGGGVKRGCEVDGRALLLLIGCFGIPSVFKNEDVRDLIEGCNVKEISESLLRSDILVARIPDIVEEMMKKKMAVKAVDIACTFGMESRYPPQLCMQQFLKQSNDTVMEERKLSSSDEALNEANKKYLANLKSALKCLVDHKIDPHIPGWNIPLLISGLQRSITRRNKRIKEKVTQKREADEPPDSLKNLTSQEVKRTRLSHNSYVDGESSSEGLIPTNLLNGGLRGHNASFSASSSGLHVPQAGPYPGPGVHGGMPVDSVGLVVNTNGQPYGWRGDAPSRERLIGCSYADSTPSMIGHMGGYNVGQVDNNYFQPNVWHGNAPLRERVIGHSHPEPAPLGVNGVFRVSPSIEGFVGLLNPSSTGASSRKPDSGLYGFADTVI</sequence>
<dbReference type="AlphaFoldDB" id="A0AAV6JAG5"/>
<dbReference type="Pfam" id="PF07899">
    <property type="entry name" value="Frigida"/>
    <property type="match status" value="1"/>
</dbReference>
<evidence type="ECO:0000256" key="6">
    <source>
        <dbReference type="SAM" id="MobiDB-lite"/>
    </source>
</evidence>
<dbReference type="PANTHER" id="PTHR31791">
    <property type="entry name" value="FRIGIDA-LIKE PROTEIN 3-RELATED"/>
    <property type="match status" value="1"/>
</dbReference>
<evidence type="ECO:0000256" key="3">
    <source>
        <dbReference type="ARBA" id="ARBA00022782"/>
    </source>
</evidence>
<accession>A0AAV6JAG5</accession>
<dbReference type="Proteomes" id="UP000823749">
    <property type="component" value="Chromosome 8"/>
</dbReference>
<dbReference type="PANTHER" id="PTHR31791:SF49">
    <property type="entry name" value="INACTIVE PROTEIN FRIGIDA"/>
    <property type="match status" value="1"/>
</dbReference>
<reference evidence="7" key="1">
    <citation type="submission" date="2020-08" db="EMBL/GenBank/DDBJ databases">
        <title>Plant Genome Project.</title>
        <authorList>
            <person name="Zhang R.-G."/>
        </authorList>
    </citation>
    <scope>NUCLEOTIDE SEQUENCE</scope>
    <source>
        <strain evidence="7">WSP0</strain>
        <tissue evidence="7">Leaf</tissue>
    </source>
</reference>
<keyword evidence="4 5" id="KW-0287">Flowering</keyword>
<gene>
    <name evidence="7" type="ORF">RHGRI_024708</name>
</gene>
<evidence type="ECO:0000256" key="4">
    <source>
        <dbReference type="ARBA" id="ARBA00023089"/>
    </source>
</evidence>
<evidence type="ECO:0000256" key="5">
    <source>
        <dbReference type="RuleBase" id="RU364012"/>
    </source>
</evidence>
<evidence type="ECO:0000313" key="7">
    <source>
        <dbReference type="EMBL" id="KAG5537352.1"/>
    </source>
</evidence>
<proteinExistence type="inferred from homology"/>
<feature type="region of interest" description="Disordered" evidence="6">
    <location>
        <begin position="496"/>
        <end position="523"/>
    </location>
</feature>
<dbReference type="GO" id="GO:0009908">
    <property type="term" value="P:flower development"/>
    <property type="evidence" value="ECO:0007669"/>
    <property type="project" value="UniProtKB-KW"/>
</dbReference>
<feature type="compositionally biased region" description="Basic and acidic residues" evidence="6">
    <location>
        <begin position="499"/>
        <end position="508"/>
    </location>
</feature>
<keyword evidence="8" id="KW-1185">Reference proteome</keyword>
<evidence type="ECO:0000256" key="1">
    <source>
        <dbReference type="ARBA" id="ARBA00008956"/>
    </source>
</evidence>
<evidence type="ECO:0000256" key="2">
    <source>
        <dbReference type="ARBA" id="ARBA00022473"/>
    </source>
</evidence>
<name>A0AAV6JAG5_9ERIC</name>
<keyword evidence="2 5" id="KW-0217">Developmental protein</keyword>
<dbReference type="GO" id="GO:0030154">
    <property type="term" value="P:cell differentiation"/>
    <property type="evidence" value="ECO:0007669"/>
    <property type="project" value="UniProtKB-KW"/>
</dbReference>
<organism evidence="7 8">
    <name type="scientific">Rhododendron griersonianum</name>
    <dbReference type="NCBI Taxonomy" id="479676"/>
    <lineage>
        <taxon>Eukaryota</taxon>
        <taxon>Viridiplantae</taxon>
        <taxon>Streptophyta</taxon>
        <taxon>Embryophyta</taxon>
        <taxon>Tracheophyta</taxon>
        <taxon>Spermatophyta</taxon>
        <taxon>Magnoliopsida</taxon>
        <taxon>eudicotyledons</taxon>
        <taxon>Gunneridae</taxon>
        <taxon>Pentapetalae</taxon>
        <taxon>asterids</taxon>
        <taxon>Ericales</taxon>
        <taxon>Ericaceae</taxon>
        <taxon>Ericoideae</taxon>
        <taxon>Rhodoreae</taxon>
        <taxon>Rhododendron</taxon>
    </lineage>
</organism>
<evidence type="ECO:0000313" key="8">
    <source>
        <dbReference type="Proteomes" id="UP000823749"/>
    </source>
</evidence>
<comment type="similarity">
    <text evidence="1 5">Belongs to the Frigida family.</text>
</comment>
<dbReference type="InterPro" id="IPR012474">
    <property type="entry name" value="Frigida"/>
</dbReference>
<protein>
    <recommendedName>
        <fullName evidence="5">FRIGIDA-like protein</fullName>
    </recommendedName>
</protein>
<keyword evidence="3 5" id="KW-0221">Differentiation</keyword>